<dbReference type="HOGENOM" id="CLU_107117_0_0_3"/>
<organism evidence="2 3">
    <name type="scientific">Phormidium nigroviride PCC 7112</name>
    <dbReference type="NCBI Taxonomy" id="179408"/>
    <lineage>
        <taxon>Bacteria</taxon>
        <taxon>Bacillati</taxon>
        <taxon>Cyanobacteriota</taxon>
        <taxon>Cyanophyceae</taxon>
        <taxon>Oscillatoriophycideae</taxon>
        <taxon>Oscillatoriales</taxon>
        <taxon>Oscillatoriaceae</taxon>
        <taxon>Phormidium</taxon>
    </lineage>
</organism>
<dbReference type="KEGG" id="oni:Osc7112_6110"/>
<dbReference type="eggNOG" id="COG1520">
    <property type="taxonomic scope" value="Bacteria"/>
</dbReference>
<evidence type="ECO:0000313" key="3">
    <source>
        <dbReference type="Proteomes" id="UP000010478"/>
    </source>
</evidence>
<proteinExistence type="predicted"/>
<dbReference type="AlphaFoldDB" id="K9VQD0"/>
<dbReference type="Pfam" id="PF14252">
    <property type="entry name" value="DUF4347"/>
    <property type="match status" value="1"/>
</dbReference>
<keyword evidence="3" id="KW-1185">Reference proteome</keyword>
<evidence type="ECO:0000259" key="1">
    <source>
        <dbReference type="Pfam" id="PF14252"/>
    </source>
</evidence>
<feature type="domain" description="DUF4347" evidence="1">
    <location>
        <begin position="14"/>
        <end position="146"/>
    </location>
</feature>
<sequence>MLNTSKTINPATRIVFIDAGVENADLLIEGVISTTEVFVLDGTADGMEQISLVLQHRQNIDAVHIISHGSPGCLYLGNSQLSLDTLNGYATQLQQWNVANLVFYGCKVAAGDAGQEFIARLHKLTGAQIAASALPIGSAAGLGDRLLLNSAVVRTNGISFRNNSAIGGHGGNFCDFFAR</sequence>
<evidence type="ECO:0000313" key="2">
    <source>
        <dbReference type="EMBL" id="AFZ10298.1"/>
    </source>
</evidence>
<protein>
    <recommendedName>
        <fullName evidence="1">DUF4347 domain-containing protein</fullName>
    </recommendedName>
</protein>
<name>K9VQD0_9CYAN</name>
<reference evidence="2 3" key="1">
    <citation type="submission" date="2012-05" db="EMBL/GenBank/DDBJ databases">
        <title>Finished chromosome of genome of Oscillatoria sp. PCC 7112.</title>
        <authorList>
            <consortium name="US DOE Joint Genome Institute"/>
            <person name="Gugger M."/>
            <person name="Coursin T."/>
            <person name="Rippka R."/>
            <person name="Tandeau De Marsac N."/>
            <person name="Huntemann M."/>
            <person name="Wei C.-L."/>
            <person name="Han J."/>
            <person name="Detter J.C."/>
            <person name="Han C."/>
            <person name="Tapia R."/>
            <person name="Davenport K."/>
            <person name="Daligault H."/>
            <person name="Erkkila T."/>
            <person name="Gu W."/>
            <person name="Munk A.C.C."/>
            <person name="Teshima H."/>
            <person name="Xu Y."/>
            <person name="Chain P."/>
            <person name="Chen A."/>
            <person name="Krypides N."/>
            <person name="Mavromatis K."/>
            <person name="Markowitz V."/>
            <person name="Szeto E."/>
            <person name="Ivanova N."/>
            <person name="Mikhailova N."/>
            <person name="Ovchinnikova G."/>
            <person name="Pagani I."/>
            <person name="Pati A."/>
            <person name="Goodwin L."/>
            <person name="Peters L."/>
            <person name="Pitluck S."/>
            <person name="Woyke T."/>
            <person name="Kerfeld C."/>
        </authorList>
    </citation>
    <scope>NUCLEOTIDE SEQUENCE [LARGE SCALE GENOMIC DNA]</scope>
    <source>
        <strain evidence="2 3">PCC 7112</strain>
    </source>
</reference>
<accession>K9VQD0</accession>
<dbReference type="STRING" id="179408.Osc7112_6110"/>
<gene>
    <name evidence="2" type="ORF">Osc7112_6110</name>
</gene>
<dbReference type="EMBL" id="CP003614">
    <property type="protein sequence ID" value="AFZ10298.1"/>
    <property type="molecule type" value="Genomic_DNA"/>
</dbReference>
<dbReference type="InterPro" id="IPR025592">
    <property type="entry name" value="DUF4347"/>
</dbReference>
<dbReference type="Proteomes" id="UP000010478">
    <property type="component" value="Chromosome"/>
</dbReference>
<dbReference type="RefSeq" id="WP_015179496.1">
    <property type="nucleotide sequence ID" value="NC_019729.1"/>
</dbReference>